<dbReference type="AlphaFoldDB" id="A0A6A5VBW3"/>
<organism evidence="3 4">
    <name type="scientific">Bimuria novae-zelandiae CBS 107.79</name>
    <dbReference type="NCBI Taxonomy" id="1447943"/>
    <lineage>
        <taxon>Eukaryota</taxon>
        <taxon>Fungi</taxon>
        <taxon>Dikarya</taxon>
        <taxon>Ascomycota</taxon>
        <taxon>Pezizomycotina</taxon>
        <taxon>Dothideomycetes</taxon>
        <taxon>Pleosporomycetidae</taxon>
        <taxon>Pleosporales</taxon>
        <taxon>Massarineae</taxon>
        <taxon>Didymosphaeriaceae</taxon>
        <taxon>Bimuria</taxon>
    </lineage>
</organism>
<proteinExistence type="predicted"/>
<evidence type="ECO:0000313" key="3">
    <source>
        <dbReference type="EMBL" id="KAF1973839.1"/>
    </source>
</evidence>
<dbReference type="InterPro" id="IPR002110">
    <property type="entry name" value="Ankyrin_rpt"/>
</dbReference>
<sequence length="851" mass="96929">MVITLNEPIRGAMVRADNLKTDTLQSYPSPFFRRELHRKHTAVSVVGKRKAEDDEWELVKDDILRLYDKHKLSEVIAFVSDRGFRRTKSKYERRLKNWRNSPQTDTDGMRTNITAPEWKYIIQQRQQREKEGKSSVVIVCGFHVPESRIKKQGRIHAYETALERYAQNRGHTPTDIIVSTPPARSVSPMPMQQSTDSTVLYFDRTPWRQFSVDIKRFFDHHANQRPSDSYLSGNDSLLLHIKYDAATGRDTFTESSHRALPPSVGDETDATLTTKTTQLELLKYLVGLISNNHINHKIEHTIMELAEDQRNLDFLGRLLSLEQIAIKAFSENLFIMALEYPNVALVRVLLDAGVDANLQDSWGKCLFEKSSSRLDIYNEDNECLEEIIWELITHGARWQRLKKSLHRDLSLNFSPVDSAILLGSPPFARRILEFSVSRQTHIQDVTLGTFIITAYMGYEDMFQELRQLRPTLVEDLKESPWVLFEAATFGMNSFVMIEHLREKGFDITAVDGSGKGNPITFALCSKWPSGGLVHYLLDSGISTEQYANGDMLQYVETIFEFDQLDEYMIYTNAEKTVPIHVATAVGTIADLTLLLNNGADPNQIGVALPFQIATERRRKDSIKVTKILLDAGAHVNLTIPSDLEIGDSEYGHYVELPRRTAFQSAVKVGNFKLDQLLWKASAWIPTIPNCTCEGLESIPFAEQWNIGASKNSVVNENLPRTQGTSLLIAYHEPDDDLCPYHDEDEWNLFVDVAKSGDEKTFSYLLEVAPPSVRQQWMTEACFSEVAGNFSWKFVDWQIQSGVFSREFLCQTATLLAAIRGNDERRARNLMHEESLTHEAKQNEFLIAAESS</sequence>
<dbReference type="SUPFAM" id="SSF48403">
    <property type="entry name" value="Ankyrin repeat"/>
    <property type="match status" value="1"/>
</dbReference>
<dbReference type="EMBL" id="ML976678">
    <property type="protein sequence ID" value="KAF1973839.1"/>
    <property type="molecule type" value="Genomic_DNA"/>
</dbReference>
<dbReference type="SMART" id="SM00248">
    <property type="entry name" value="ANK"/>
    <property type="match status" value="4"/>
</dbReference>
<dbReference type="InterPro" id="IPR036770">
    <property type="entry name" value="Ankyrin_rpt-contain_sf"/>
</dbReference>
<dbReference type="InterPro" id="IPR051616">
    <property type="entry name" value="Cul2-RING_E3_ligase_SR"/>
</dbReference>
<accession>A0A6A5VBW3</accession>
<dbReference type="OrthoDB" id="539213at2759"/>
<dbReference type="PANTHER" id="PTHR46224">
    <property type="entry name" value="ANKYRIN REPEAT FAMILY PROTEIN"/>
    <property type="match status" value="1"/>
</dbReference>
<dbReference type="Pfam" id="PF14420">
    <property type="entry name" value="Clr5"/>
    <property type="match status" value="1"/>
</dbReference>
<feature type="repeat" description="ANK" evidence="1">
    <location>
        <begin position="574"/>
        <end position="606"/>
    </location>
</feature>
<evidence type="ECO:0000313" key="4">
    <source>
        <dbReference type="Proteomes" id="UP000800036"/>
    </source>
</evidence>
<dbReference type="Gene3D" id="1.25.40.20">
    <property type="entry name" value="Ankyrin repeat-containing domain"/>
    <property type="match status" value="2"/>
</dbReference>
<dbReference type="PANTHER" id="PTHR46224:SF64">
    <property type="entry name" value="IQ MOTIF AND ANKYRIN REPEAT DOMAIN-CONTAINING PROTEIN 1"/>
    <property type="match status" value="1"/>
</dbReference>
<gene>
    <name evidence="3" type="ORF">BU23DRAFT_639062</name>
</gene>
<keyword evidence="1" id="KW-0040">ANK repeat</keyword>
<dbReference type="Proteomes" id="UP000800036">
    <property type="component" value="Unassembled WGS sequence"/>
</dbReference>
<feature type="domain" description="Clr5" evidence="2">
    <location>
        <begin position="53"/>
        <end position="99"/>
    </location>
</feature>
<keyword evidence="4" id="KW-1185">Reference proteome</keyword>
<evidence type="ECO:0000259" key="2">
    <source>
        <dbReference type="Pfam" id="PF14420"/>
    </source>
</evidence>
<dbReference type="InterPro" id="IPR025676">
    <property type="entry name" value="Clr5_dom"/>
</dbReference>
<dbReference type="PROSITE" id="PS50088">
    <property type="entry name" value="ANK_REPEAT"/>
    <property type="match status" value="1"/>
</dbReference>
<evidence type="ECO:0000256" key="1">
    <source>
        <dbReference type="PROSITE-ProRule" id="PRU00023"/>
    </source>
</evidence>
<protein>
    <recommendedName>
        <fullName evidence="2">Clr5 domain-containing protein</fullName>
    </recommendedName>
</protein>
<name>A0A6A5VBW3_9PLEO</name>
<reference evidence="3" key="1">
    <citation type="journal article" date="2020" name="Stud. Mycol.">
        <title>101 Dothideomycetes genomes: a test case for predicting lifestyles and emergence of pathogens.</title>
        <authorList>
            <person name="Haridas S."/>
            <person name="Albert R."/>
            <person name="Binder M."/>
            <person name="Bloem J."/>
            <person name="Labutti K."/>
            <person name="Salamov A."/>
            <person name="Andreopoulos B."/>
            <person name="Baker S."/>
            <person name="Barry K."/>
            <person name="Bills G."/>
            <person name="Bluhm B."/>
            <person name="Cannon C."/>
            <person name="Castanera R."/>
            <person name="Culley D."/>
            <person name="Daum C."/>
            <person name="Ezra D."/>
            <person name="Gonzalez J."/>
            <person name="Henrissat B."/>
            <person name="Kuo A."/>
            <person name="Liang C."/>
            <person name="Lipzen A."/>
            <person name="Lutzoni F."/>
            <person name="Magnuson J."/>
            <person name="Mondo S."/>
            <person name="Nolan M."/>
            <person name="Ohm R."/>
            <person name="Pangilinan J."/>
            <person name="Park H.-J."/>
            <person name="Ramirez L."/>
            <person name="Alfaro M."/>
            <person name="Sun H."/>
            <person name="Tritt A."/>
            <person name="Yoshinaga Y."/>
            <person name="Zwiers L.-H."/>
            <person name="Turgeon B."/>
            <person name="Goodwin S."/>
            <person name="Spatafora J."/>
            <person name="Crous P."/>
            <person name="Grigoriev I."/>
        </authorList>
    </citation>
    <scope>NUCLEOTIDE SEQUENCE</scope>
    <source>
        <strain evidence="3">CBS 107.79</strain>
    </source>
</reference>